<dbReference type="EMBL" id="CP136336">
    <property type="protein sequence ID" value="WOB06497.1"/>
    <property type="molecule type" value="Genomic_DNA"/>
</dbReference>
<keyword evidence="3" id="KW-1185">Reference proteome</keyword>
<feature type="region of interest" description="Disordered" evidence="1">
    <location>
        <begin position="1"/>
        <end position="33"/>
    </location>
</feature>
<reference evidence="2 3" key="1">
    <citation type="submission" date="2023-10" db="EMBL/GenBank/DDBJ databases">
        <title>Bacteria for the degradation of biodegradable plastic PBAT(Polybutylene adipate terephthalate).</title>
        <authorList>
            <person name="Weon H.-Y."/>
            <person name="Yeon J."/>
        </authorList>
    </citation>
    <scope>NUCLEOTIDE SEQUENCE [LARGE SCALE GENOMIC DNA]</scope>
    <source>
        <strain evidence="2 3">SBD 7-3</strain>
    </source>
</reference>
<evidence type="ECO:0000256" key="1">
    <source>
        <dbReference type="SAM" id="MobiDB-lite"/>
    </source>
</evidence>
<evidence type="ECO:0008006" key="4">
    <source>
        <dbReference type="Google" id="ProtNLM"/>
    </source>
</evidence>
<evidence type="ECO:0000313" key="2">
    <source>
        <dbReference type="EMBL" id="WOB06497.1"/>
    </source>
</evidence>
<protein>
    <recommendedName>
        <fullName evidence="4">RRXRR domain-containing protein</fullName>
    </recommendedName>
</protein>
<name>A0ABZ0CNE7_9BURK</name>
<sequence>MRKHKPRIAKNPGCVYTGQVGRRMSPPKHRLPSKKVERVSKYLVGGPLDGCTVRLDRTGGLNTLPILLRGQAGRYVACKWVPA</sequence>
<evidence type="ECO:0000313" key="3">
    <source>
        <dbReference type="Proteomes" id="UP001303946"/>
    </source>
</evidence>
<gene>
    <name evidence="2" type="ORF">RXV79_16365</name>
</gene>
<accession>A0ABZ0CNE7</accession>
<dbReference type="RefSeq" id="WP_316698963.1">
    <property type="nucleotide sequence ID" value="NZ_CP136336.1"/>
</dbReference>
<dbReference type="Proteomes" id="UP001303946">
    <property type="component" value="Chromosome"/>
</dbReference>
<organism evidence="2 3">
    <name type="scientific">Piscinibacter gummiphilus</name>
    <dbReference type="NCBI Taxonomy" id="946333"/>
    <lineage>
        <taxon>Bacteria</taxon>
        <taxon>Pseudomonadati</taxon>
        <taxon>Pseudomonadota</taxon>
        <taxon>Betaproteobacteria</taxon>
        <taxon>Burkholderiales</taxon>
        <taxon>Sphaerotilaceae</taxon>
        <taxon>Piscinibacter</taxon>
    </lineage>
</organism>
<proteinExistence type="predicted"/>